<dbReference type="EMBL" id="FQYP01000001">
    <property type="protein sequence ID" value="SHI33779.1"/>
    <property type="molecule type" value="Genomic_DNA"/>
</dbReference>
<dbReference type="RefSeq" id="WP_073312697.1">
    <property type="nucleotide sequence ID" value="NZ_FQYP01000001.1"/>
</dbReference>
<reference evidence="2" key="1">
    <citation type="submission" date="2016-11" db="EMBL/GenBank/DDBJ databases">
        <authorList>
            <person name="Varghese N."/>
            <person name="Submissions S."/>
        </authorList>
    </citation>
    <scope>NUCLEOTIDE SEQUENCE [LARGE SCALE GENOMIC DNA]</scope>
    <source>
        <strain evidence="2">DSM 22623</strain>
    </source>
</reference>
<name>A0A1M6ABF6_9FLAO</name>
<dbReference type="Proteomes" id="UP000184432">
    <property type="component" value="Unassembled WGS sequence"/>
</dbReference>
<dbReference type="AlphaFoldDB" id="A0A1M6ABF6"/>
<accession>A0A1M6ABF6</accession>
<organism evidence="1 2">
    <name type="scientific">Aquimarina spongiae</name>
    <dbReference type="NCBI Taxonomy" id="570521"/>
    <lineage>
        <taxon>Bacteria</taxon>
        <taxon>Pseudomonadati</taxon>
        <taxon>Bacteroidota</taxon>
        <taxon>Flavobacteriia</taxon>
        <taxon>Flavobacteriales</taxon>
        <taxon>Flavobacteriaceae</taxon>
        <taxon>Aquimarina</taxon>
    </lineage>
</organism>
<sequence>MQVHQTQKYTLNSELNFIVYGKDTEHKHPNNAALLDADGKMIYSIEAPFFKSDQMINGVKNEEYSTPEREVWVIHPHKEKVKNFWGKVIDEKPMMGYIDRCNGMKHMEGKEYAEIVISDGAMYFELQYLDIKTGVFTEHVKWGGRY</sequence>
<protein>
    <submittedName>
        <fullName evidence="1">Uncharacterized protein</fullName>
    </submittedName>
</protein>
<keyword evidence="2" id="KW-1185">Reference proteome</keyword>
<dbReference type="OrthoDB" id="9858331at2"/>
<evidence type="ECO:0000313" key="2">
    <source>
        <dbReference type="Proteomes" id="UP000184432"/>
    </source>
</evidence>
<gene>
    <name evidence="1" type="ORF">SAMN04488508_101203</name>
</gene>
<proteinExistence type="predicted"/>
<evidence type="ECO:0000313" key="1">
    <source>
        <dbReference type="EMBL" id="SHI33779.1"/>
    </source>
</evidence>
<dbReference type="STRING" id="570521.SAMN04488508_101203"/>